<evidence type="ECO:0000259" key="14">
    <source>
        <dbReference type="PROSITE" id="PS50234"/>
    </source>
</evidence>
<evidence type="ECO:0000256" key="11">
    <source>
        <dbReference type="ARBA" id="ARBA00023136"/>
    </source>
</evidence>
<feature type="domain" description="VWFA" evidence="14">
    <location>
        <begin position="265"/>
        <end position="396"/>
    </location>
</feature>
<keyword evidence="7" id="KW-0106">Calcium</keyword>
<evidence type="ECO:0000256" key="6">
    <source>
        <dbReference type="ARBA" id="ARBA00022729"/>
    </source>
</evidence>
<keyword evidence="6" id="KW-0732">Signal</keyword>
<dbReference type="OrthoDB" id="10054666at2759"/>
<proteinExistence type="predicted"/>
<evidence type="ECO:0000256" key="1">
    <source>
        <dbReference type="ARBA" id="ARBA00004479"/>
    </source>
</evidence>
<protein>
    <recommendedName>
        <fullName evidence="14">VWFA domain-containing protein</fullName>
    </recommendedName>
</protein>
<evidence type="ECO:0000256" key="2">
    <source>
        <dbReference type="ARBA" id="ARBA00022448"/>
    </source>
</evidence>
<dbReference type="EMBL" id="KB300643">
    <property type="protein sequence ID" value="ELU06451.1"/>
    <property type="molecule type" value="Genomic_DNA"/>
</dbReference>
<reference evidence="15 17" key="2">
    <citation type="journal article" date="2013" name="Nature">
        <title>Insights into bilaterian evolution from three spiralian genomes.</title>
        <authorList>
            <person name="Simakov O."/>
            <person name="Marletaz F."/>
            <person name="Cho S.J."/>
            <person name="Edsinger-Gonzales E."/>
            <person name="Havlak P."/>
            <person name="Hellsten U."/>
            <person name="Kuo D.H."/>
            <person name="Larsson T."/>
            <person name="Lv J."/>
            <person name="Arendt D."/>
            <person name="Savage R."/>
            <person name="Osoegawa K."/>
            <person name="de Jong P."/>
            <person name="Grimwood J."/>
            <person name="Chapman J.A."/>
            <person name="Shapiro H."/>
            <person name="Aerts A."/>
            <person name="Otillar R.P."/>
            <person name="Terry A.Y."/>
            <person name="Boore J.L."/>
            <person name="Grigoriev I.V."/>
            <person name="Lindberg D.R."/>
            <person name="Seaver E.C."/>
            <person name="Weisblat D.A."/>
            <person name="Putnam N.H."/>
            <person name="Rokhsar D.S."/>
        </authorList>
    </citation>
    <scope>NUCLEOTIDE SEQUENCE</scope>
    <source>
        <strain evidence="15 17">I ESC-2004</strain>
    </source>
</reference>
<dbReference type="AlphaFoldDB" id="R7USR9"/>
<dbReference type="PANTHER" id="PTHR10166:SF43">
    <property type="entry name" value="VWA N-TERMINAL DOMAIN-CONTAINING PROTEIN"/>
    <property type="match status" value="1"/>
</dbReference>
<comment type="subcellular location">
    <subcellularLocation>
        <location evidence="1">Membrane</location>
        <topology evidence="1">Single-pass type I membrane protein</topology>
    </subcellularLocation>
</comment>
<evidence type="ECO:0000313" key="16">
    <source>
        <dbReference type="EnsemblMetazoa" id="CapteP215114"/>
    </source>
</evidence>
<dbReference type="OMA" id="VQNWATL"/>
<dbReference type="Gene3D" id="3.30.450.20">
    <property type="entry name" value="PAS domain"/>
    <property type="match status" value="2"/>
</dbReference>
<dbReference type="STRING" id="283909.R7USR9"/>
<gene>
    <name evidence="15" type="ORF">CAPTEDRAFT_215114</name>
</gene>
<evidence type="ECO:0000256" key="8">
    <source>
        <dbReference type="ARBA" id="ARBA00022882"/>
    </source>
</evidence>
<evidence type="ECO:0000313" key="15">
    <source>
        <dbReference type="EMBL" id="ELU06451.1"/>
    </source>
</evidence>
<keyword evidence="2" id="KW-0813">Transport</keyword>
<keyword evidence="10" id="KW-0406">Ion transport</keyword>
<evidence type="ECO:0000256" key="7">
    <source>
        <dbReference type="ARBA" id="ARBA00022837"/>
    </source>
</evidence>
<keyword evidence="4" id="KW-0107">Calcium channel</keyword>
<keyword evidence="9" id="KW-1133">Transmembrane helix</keyword>
<keyword evidence="5" id="KW-0812">Transmembrane</keyword>
<dbReference type="HOGENOM" id="CLU_273889_0_0_1"/>
<dbReference type="InterPro" id="IPR051173">
    <property type="entry name" value="Ca_channel_alpha-2/delta"/>
</dbReference>
<keyword evidence="12" id="KW-0325">Glycoprotein</keyword>
<accession>R7USR9</accession>
<dbReference type="InterPro" id="IPR036465">
    <property type="entry name" value="vWFA_dom_sf"/>
</dbReference>
<dbReference type="PANTHER" id="PTHR10166">
    <property type="entry name" value="VOLTAGE-DEPENDENT CALCIUM CHANNEL SUBUNIT ALPHA-2/DELTA-RELATED"/>
    <property type="match status" value="1"/>
</dbReference>
<keyword evidence="3" id="KW-0109">Calcium transport</keyword>
<evidence type="ECO:0000256" key="10">
    <source>
        <dbReference type="ARBA" id="ARBA00023065"/>
    </source>
</evidence>
<reference evidence="17" key="1">
    <citation type="submission" date="2012-12" db="EMBL/GenBank/DDBJ databases">
        <authorList>
            <person name="Hellsten U."/>
            <person name="Grimwood J."/>
            <person name="Chapman J.A."/>
            <person name="Shapiro H."/>
            <person name="Aerts A."/>
            <person name="Otillar R.P."/>
            <person name="Terry A.Y."/>
            <person name="Boore J.L."/>
            <person name="Simakov O."/>
            <person name="Marletaz F."/>
            <person name="Cho S.-J."/>
            <person name="Edsinger-Gonzales E."/>
            <person name="Havlak P."/>
            <person name="Kuo D.-H."/>
            <person name="Larsson T."/>
            <person name="Lv J."/>
            <person name="Arendt D."/>
            <person name="Savage R."/>
            <person name="Osoegawa K."/>
            <person name="de Jong P."/>
            <person name="Lindberg D.R."/>
            <person name="Seaver E.C."/>
            <person name="Weisblat D.A."/>
            <person name="Putnam N.H."/>
            <person name="Grigoriev I.V."/>
            <person name="Rokhsar D.S."/>
        </authorList>
    </citation>
    <scope>NUCLEOTIDE SEQUENCE</scope>
    <source>
        <strain evidence="17">I ESC-2004</strain>
    </source>
</reference>
<dbReference type="InterPro" id="IPR002035">
    <property type="entry name" value="VWF_A"/>
</dbReference>
<evidence type="ECO:0000256" key="5">
    <source>
        <dbReference type="ARBA" id="ARBA00022692"/>
    </source>
</evidence>
<organism evidence="15">
    <name type="scientific">Capitella teleta</name>
    <name type="common">Polychaete worm</name>
    <dbReference type="NCBI Taxonomy" id="283909"/>
    <lineage>
        <taxon>Eukaryota</taxon>
        <taxon>Metazoa</taxon>
        <taxon>Spiralia</taxon>
        <taxon>Lophotrochozoa</taxon>
        <taxon>Annelida</taxon>
        <taxon>Polychaeta</taxon>
        <taxon>Sedentaria</taxon>
        <taxon>Scolecida</taxon>
        <taxon>Capitellidae</taxon>
        <taxon>Capitella</taxon>
    </lineage>
</organism>
<evidence type="ECO:0000256" key="13">
    <source>
        <dbReference type="ARBA" id="ARBA00023303"/>
    </source>
</evidence>
<evidence type="ECO:0000256" key="4">
    <source>
        <dbReference type="ARBA" id="ARBA00022673"/>
    </source>
</evidence>
<dbReference type="Pfam" id="PF08399">
    <property type="entry name" value="VWA_N"/>
    <property type="match status" value="1"/>
</dbReference>
<dbReference type="GO" id="GO:0005891">
    <property type="term" value="C:voltage-gated calcium channel complex"/>
    <property type="evidence" value="ECO:0007669"/>
    <property type="project" value="TreeGrafter"/>
</dbReference>
<dbReference type="EnsemblMetazoa" id="CapteT215114">
    <property type="protein sequence ID" value="CapteP215114"/>
    <property type="gene ID" value="CapteG215114"/>
</dbReference>
<keyword evidence="13" id="KW-0407">Ion channel</keyword>
<dbReference type="GO" id="GO:0005245">
    <property type="term" value="F:voltage-gated calcium channel activity"/>
    <property type="evidence" value="ECO:0007669"/>
    <property type="project" value="TreeGrafter"/>
</dbReference>
<dbReference type="InterPro" id="IPR013608">
    <property type="entry name" value="VWA_N"/>
</dbReference>
<evidence type="ECO:0000313" key="17">
    <source>
        <dbReference type="Proteomes" id="UP000014760"/>
    </source>
</evidence>
<sequence>MAKGFCRNRLPVMIYFHNISGMTAQLLLFLLLVNVSHAYYMADKPDIGTLTGDVQNWAMLIQNYILQLASEGIKRDFTQTLFDAANYTLEVKDGIELVTRMKEDLTDFFTSKKRAAQKIAKQVVKIYDTNLKEGWNSGYTALPKISRDVYRDSDIPSLLPDDLTFSPYFKQNVSSKWSTVKISDEVPRNSSAVIDTVVFTSKLEDVLKQNSKEDHYLRWQYFGSTVGLARLYPGREWNTNFAGFYNDYDPRTRPWYIAATSGPKDVVIILDCSMSMKGEKFSISQAVAKTVIDTLTKQDYVNVICARASHWNEVGKWHFFTTRVLSCQEEQLVQATISHRKDMIEKIYKLEPGGTSELEKGFELAFQLLESKTRTGCQSIIVFVTDGKDTDGENVRCGPGYYTRSGYVPGPICKYNWTKVWDVADQQNRRMTPQARIFSYLTVDEGEQFPGHLSCHHRGSLKKLNHGENLISQMGNYFDFLSRNARNSKGLWTAPYLDDWGLGLMVTYAMPCISHVDNSTIGVVGIDATLEDLENLLSSQQWGTVYSFLINKHGQTIFHPRLKPSTALVEDPIFIPIEQLEQKGGIPKEFTEVVAAMKAGLTGHKDVFISRTYYYAGLTGSEYSFAFSLSEADKVFRRAQQPQDLSSYGKSYFNLLVEYDSEVARRELPGVFEYLKVFYNEKKYPSLRVSYLHSSIFLAPKCHCDPNAYFYDDDLAQKTVDAHKYINGADADDGCDKGAKYNTGIRAYALITQPVELLWRVREFDGVDDVKWTYVGMRSGVFRTYPAHRSRRTYDPSKRSWFLTSASSPLKTTISTAYMDAAGVGKIITISQALFEGMIPRKPNQCAHLTPPFPSGCPCRGSSDCISGYCYVSVAPGANKEKTRCATERIEAVTSLDILYDRFHMITMRTMEASDLQKSCGSKYNCPDGEYGCQTRCYLFDGSANLITDPDFITANPLDDRKYKGVTMGKKEGEVMKDLIYKHRFFRRTESVDFQGSCGLSPYRPKVTLEGIPKNPEEQDDYYKNKGPIPKFSNEYGCITDVVKYVVNESALGISGMIMGNVSGPCMSGFYYVTALPKTNLFLLVIENWRHYKMSTFYNFNCKIAQSIVNSGAYRIINGTCDHTDSTTETLDEQGKCPLLLDIDIPCMFQTGCQHHTPWLLFICLLLFSHILLVDS</sequence>
<keyword evidence="11" id="KW-0472">Membrane</keyword>
<name>R7USR9_CAPTE</name>
<dbReference type="Proteomes" id="UP000014760">
    <property type="component" value="Unassembled WGS sequence"/>
</dbReference>
<evidence type="ECO:0000256" key="9">
    <source>
        <dbReference type="ARBA" id="ARBA00022989"/>
    </source>
</evidence>
<dbReference type="FunFam" id="3.40.50.410:FF:000260">
    <property type="entry name" value="Predicted protein"/>
    <property type="match status" value="1"/>
</dbReference>
<evidence type="ECO:0000256" key="3">
    <source>
        <dbReference type="ARBA" id="ARBA00022568"/>
    </source>
</evidence>
<dbReference type="Gene3D" id="3.40.50.410">
    <property type="entry name" value="von Willebrand factor, type A domain"/>
    <property type="match status" value="1"/>
</dbReference>
<dbReference type="EMBL" id="AMQN01007411">
    <property type="status" value="NOT_ANNOTATED_CDS"/>
    <property type="molecule type" value="Genomic_DNA"/>
</dbReference>
<keyword evidence="8" id="KW-0851">Voltage-gated channel</keyword>
<dbReference type="SUPFAM" id="SSF53300">
    <property type="entry name" value="vWA-like"/>
    <property type="match status" value="1"/>
</dbReference>
<evidence type="ECO:0000256" key="12">
    <source>
        <dbReference type="ARBA" id="ARBA00023180"/>
    </source>
</evidence>
<reference evidence="16" key="3">
    <citation type="submission" date="2015-06" db="UniProtKB">
        <authorList>
            <consortium name="EnsemblMetazoa"/>
        </authorList>
    </citation>
    <scope>IDENTIFICATION</scope>
</reference>
<dbReference type="Pfam" id="PF00092">
    <property type="entry name" value="VWA"/>
    <property type="match status" value="1"/>
</dbReference>
<keyword evidence="17" id="KW-1185">Reference proteome</keyword>
<dbReference type="PROSITE" id="PS50234">
    <property type="entry name" value="VWFA"/>
    <property type="match status" value="1"/>
</dbReference>